<dbReference type="RefSeq" id="XP_044560101.1">
    <property type="nucleotide sequence ID" value="XM_044708900.1"/>
</dbReference>
<gene>
    <name evidence="1" type="ORF">FDP41_005382</name>
</gene>
<dbReference type="AlphaFoldDB" id="A0A6A5BML3"/>
<evidence type="ECO:0000313" key="1">
    <source>
        <dbReference type="EMBL" id="KAF0975388.1"/>
    </source>
</evidence>
<keyword evidence="2" id="KW-1185">Reference proteome</keyword>
<comment type="caution">
    <text evidence="1">The sequence shown here is derived from an EMBL/GenBank/DDBJ whole genome shotgun (WGS) entry which is preliminary data.</text>
</comment>
<dbReference type="VEuPathDB" id="AmoebaDB:NfTy_065770"/>
<organism evidence="1 2">
    <name type="scientific">Naegleria fowleri</name>
    <name type="common">Brain eating amoeba</name>
    <dbReference type="NCBI Taxonomy" id="5763"/>
    <lineage>
        <taxon>Eukaryota</taxon>
        <taxon>Discoba</taxon>
        <taxon>Heterolobosea</taxon>
        <taxon>Tetramitia</taxon>
        <taxon>Eutetramitia</taxon>
        <taxon>Vahlkampfiidae</taxon>
        <taxon>Naegleria</taxon>
    </lineage>
</organism>
<dbReference type="Proteomes" id="UP000444721">
    <property type="component" value="Unassembled WGS sequence"/>
</dbReference>
<dbReference type="EMBL" id="VFQX01000044">
    <property type="protein sequence ID" value="KAF0975388.1"/>
    <property type="molecule type" value="Genomic_DNA"/>
</dbReference>
<dbReference type="VEuPathDB" id="AmoebaDB:NF0015180"/>
<dbReference type="InterPro" id="IPR032675">
    <property type="entry name" value="LRR_dom_sf"/>
</dbReference>
<dbReference type="GeneID" id="68112600"/>
<reference evidence="1 2" key="1">
    <citation type="journal article" date="2019" name="Sci. Rep.">
        <title>Nanopore sequencing improves the draft genome of the human pathogenic amoeba Naegleria fowleri.</title>
        <authorList>
            <person name="Liechti N."/>
            <person name="Schurch N."/>
            <person name="Bruggmann R."/>
            <person name="Wittwer M."/>
        </authorList>
    </citation>
    <scope>NUCLEOTIDE SEQUENCE [LARGE SCALE GENOMIC DNA]</scope>
    <source>
        <strain evidence="1 2">ATCC 30894</strain>
    </source>
</reference>
<sequence length="702" mass="80330">MRSRLGSIHGPVLFEIFKYLHSKHLLSSIVLVCREWKAIVSECVLKLELKENDYPSWLKEQMNIFGNHPNPNSTVMCPQTTIYSHVYQLMTSIGVFENLQDLSLIGYEDLMSSDLLWHLLVTLKHLKRLLLSDCHLLEGQLARTLTFSNERTKSNHNDDGFNKEGEYRGFFSSWFSKKNKTNTTETLESSSSLEKSSNRHRPVKYSERNTVVLKFERVPHKTFIPPHCVEHLTSLCLFKVHVPIVLYDILMKKLVNLKEFRMVDCNLTKFEIFSSSNSLSHVEINRTNCDNATITISEKKENLITQTLEFLVLNNVSIESNRAWNFFANCSKLKTLKMRKYVSVPTSSNSSSTMTTTTSIENLCVEGIGVDSYFFKALNQWTPNLKRMEILHCSSLVAQEPLLSVITENFKQLTHLRVVNVRNLASSDIHSHTLEYLDLSSNKDLQCAIHCNSLKYLNLGGTAITDAEKTKIVMKNSSLEELNLPMMDSNEAIGNAWTLGKLKRLDLSYNRKVDDDRLAEILQFMNLLEYLNLKMCKNIHQVPLKKNSNLKTLLLSGTQITDESLMKVTLLTPELQRLDIDCCGMLKDPQLSHLHKLSSLDVSENISFSLKTILGLVKQIPSLRYYYARWFSNLISNLTNTKELMDAFRNLLLLDLTGSASSTCTVLNQLRDEFKDLIIVSKTPSFRCDVIPYPFTVFGTKL</sequence>
<dbReference type="OrthoDB" id="10257471at2759"/>
<name>A0A6A5BML3_NAEFO</name>
<dbReference type="GO" id="GO:0019005">
    <property type="term" value="C:SCF ubiquitin ligase complex"/>
    <property type="evidence" value="ECO:0007669"/>
    <property type="project" value="TreeGrafter"/>
</dbReference>
<dbReference type="Gene3D" id="3.80.10.10">
    <property type="entry name" value="Ribonuclease Inhibitor"/>
    <property type="match status" value="3"/>
</dbReference>
<proteinExistence type="predicted"/>
<dbReference type="SUPFAM" id="SSF52058">
    <property type="entry name" value="L domain-like"/>
    <property type="match status" value="1"/>
</dbReference>
<evidence type="ECO:0000313" key="2">
    <source>
        <dbReference type="Proteomes" id="UP000444721"/>
    </source>
</evidence>
<accession>A0A6A5BML3</accession>
<dbReference type="VEuPathDB" id="AmoebaDB:FDP41_005382"/>
<dbReference type="PANTHER" id="PTHR13318:SF190">
    <property type="entry name" value="PARTNER OF PAIRED, ISOFORM B"/>
    <property type="match status" value="1"/>
</dbReference>
<dbReference type="PANTHER" id="PTHR13318">
    <property type="entry name" value="PARTNER OF PAIRED, ISOFORM B-RELATED"/>
    <property type="match status" value="1"/>
</dbReference>
<evidence type="ECO:0008006" key="3">
    <source>
        <dbReference type="Google" id="ProtNLM"/>
    </source>
</evidence>
<dbReference type="OMA" id="RLDIDCC"/>
<protein>
    <recommendedName>
        <fullName evidence="3">F-box domain-containing protein</fullName>
    </recommendedName>
</protein>
<dbReference type="SUPFAM" id="SSF52047">
    <property type="entry name" value="RNI-like"/>
    <property type="match status" value="1"/>
</dbReference>
<dbReference type="GO" id="GO:0031146">
    <property type="term" value="P:SCF-dependent proteasomal ubiquitin-dependent protein catabolic process"/>
    <property type="evidence" value="ECO:0007669"/>
    <property type="project" value="TreeGrafter"/>
</dbReference>